<protein>
    <submittedName>
        <fullName evidence="6">Tripartite motif-containing protein 14-like</fullName>
    </submittedName>
</protein>
<keyword evidence="2" id="KW-0863">Zinc-finger</keyword>
<dbReference type="SUPFAM" id="SSF49899">
    <property type="entry name" value="Concanavalin A-like lectins/glucanases"/>
    <property type="match status" value="1"/>
</dbReference>
<dbReference type="Gene3D" id="2.60.120.920">
    <property type="match status" value="1"/>
</dbReference>
<sequence>MSSLLENDRNKLDSDEDADVTSEPNPGDVRVKDLKTSPRPKTLISPLDLIREDLGHFRDDLVNMFKDRDGKTANTLSLLKDDFNSFKDDFNSVFRKNLPKEKVKEDPPNTVRTKVPDLDRLDEHLKSPFRDQRLLKSFQRDETKKKVSMKTEEELDDEFTADVSQQNRETVHEKLDGNVKNDESDSKTCISETLDIEEMIFSLQKAQLRYEREERNVLCRISEDEPITEEDVNISSFPLMSLSTGIKLLSLREADKHEKTNQPQGDMWSIKNFAGYLTLDPNTANSELQLTNCNRTATRVWLDRRPSDHPDRFECCPQLLCREGLLDNFYWEATWSGGADIGVTYNSISRVGDAMSCLLGHNRHSWTLECSEGSYTPCHNNRRFKSYSPRPFTHRVGVFLDWAAGSLSFYSVSRDNMVHIHTFHSTFTEPLYPGFWVWAYEGSVSLCQVELDWERLLQ</sequence>
<dbReference type="InterPro" id="IPR003879">
    <property type="entry name" value="Butyrophylin_SPRY"/>
</dbReference>
<dbReference type="SMART" id="SM00589">
    <property type="entry name" value="PRY"/>
    <property type="match status" value="1"/>
</dbReference>
<dbReference type="Ensembl" id="ENSSORT00005021588.1">
    <property type="protein sequence ID" value="ENSSORP00005020961.1"/>
    <property type="gene ID" value="ENSSORG00005010235.1"/>
</dbReference>
<keyword evidence="3" id="KW-0862">Zinc</keyword>
<dbReference type="Pfam" id="PF00622">
    <property type="entry name" value="SPRY"/>
    <property type="match status" value="1"/>
</dbReference>
<evidence type="ECO:0000256" key="1">
    <source>
        <dbReference type="ARBA" id="ARBA00022723"/>
    </source>
</evidence>
<dbReference type="GO" id="GO:0005737">
    <property type="term" value="C:cytoplasm"/>
    <property type="evidence" value="ECO:0007669"/>
    <property type="project" value="UniProtKB-ARBA"/>
</dbReference>
<reference evidence="6" key="2">
    <citation type="submission" date="2025-08" db="UniProtKB">
        <authorList>
            <consortium name="Ensembl"/>
        </authorList>
    </citation>
    <scope>IDENTIFICATION</scope>
</reference>
<feature type="compositionally biased region" description="Basic and acidic residues" evidence="4">
    <location>
        <begin position="1"/>
        <end position="13"/>
    </location>
</feature>
<evidence type="ECO:0000256" key="3">
    <source>
        <dbReference type="ARBA" id="ARBA00022833"/>
    </source>
</evidence>
<dbReference type="PROSITE" id="PS50188">
    <property type="entry name" value="B302_SPRY"/>
    <property type="match status" value="1"/>
</dbReference>
<name>A0A672ZUW8_9TELE</name>
<dbReference type="AlphaFoldDB" id="A0A672ZUW8"/>
<feature type="region of interest" description="Disordered" evidence="4">
    <location>
        <begin position="1"/>
        <end position="38"/>
    </location>
</feature>
<dbReference type="InterPro" id="IPR013320">
    <property type="entry name" value="ConA-like_dom_sf"/>
</dbReference>
<evidence type="ECO:0000259" key="5">
    <source>
        <dbReference type="PROSITE" id="PS50188"/>
    </source>
</evidence>
<dbReference type="InterPro" id="IPR003877">
    <property type="entry name" value="SPRY_dom"/>
</dbReference>
<dbReference type="OrthoDB" id="6105938at2759"/>
<dbReference type="CDD" id="cd16040">
    <property type="entry name" value="SPRY_PRY_SNTX"/>
    <property type="match status" value="1"/>
</dbReference>
<organism evidence="6 7">
    <name type="scientific">Sphaeramia orbicularis</name>
    <name type="common">orbiculate cardinalfish</name>
    <dbReference type="NCBI Taxonomy" id="375764"/>
    <lineage>
        <taxon>Eukaryota</taxon>
        <taxon>Metazoa</taxon>
        <taxon>Chordata</taxon>
        <taxon>Craniata</taxon>
        <taxon>Vertebrata</taxon>
        <taxon>Euteleostomi</taxon>
        <taxon>Actinopterygii</taxon>
        <taxon>Neopterygii</taxon>
        <taxon>Teleostei</taxon>
        <taxon>Neoteleostei</taxon>
        <taxon>Acanthomorphata</taxon>
        <taxon>Gobiaria</taxon>
        <taxon>Kurtiformes</taxon>
        <taxon>Apogonoidei</taxon>
        <taxon>Apogonidae</taxon>
        <taxon>Apogoninae</taxon>
        <taxon>Sphaeramia</taxon>
    </lineage>
</organism>
<evidence type="ECO:0000313" key="7">
    <source>
        <dbReference type="Proteomes" id="UP000472271"/>
    </source>
</evidence>
<dbReference type="RefSeq" id="XP_029988944.1">
    <property type="nucleotide sequence ID" value="XM_030133084.1"/>
</dbReference>
<dbReference type="Proteomes" id="UP000472271">
    <property type="component" value="Chromosome 4"/>
</dbReference>
<reference evidence="6" key="1">
    <citation type="submission" date="2019-06" db="EMBL/GenBank/DDBJ databases">
        <authorList>
            <consortium name="Wellcome Sanger Institute Data Sharing"/>
        </authorList>
    </citation>
    <scope>NUCLEOTIDE SEQUENCE [LARGE SCALE GENOMIC DNA]</scope>
</reference>
<dbReference type="Pfam" id="PF13765">
    <property type="entry name" value="PRY"/>
    <property type="match status" value="1"/>
</dbReference>
<accession>A0A672ZUW8</accession>
<dbReference type="PRINTS" id="PR01407">
    <property type="entry name" value="BUTYPHLNCDUF"/>
</dbReference>
<dbReference type="RefSeq" id="XP_029988945.1">
    <property type="nucleotide sequence ID" value="XM_030133085.1"/>
</dbReference>
<gene>
    <name evidence="6" type="primary">LOC115418579</name>
</gene>
<feature type="domain" description="B30.2/SPRY" evidence="5">
    <location>
        <begin position="257"/>
        <end position="453"/>
    </location>
</feature>
<dbReference type="PANTHER" id="PTHR25465">
    <property type="entry name" value="B-BOX DOMAIN CONTAINING"/>
    <property type="match status" value="1"/>
</dbReference>
<dbReference type="PANTHER" id="PTHR25465:SF30">
    <property type="entry name" value="FINTRIM FAMILY, MEMBER 82"/>
    <property type="match status" value="1"/>
</dbReference>
<keyword evidence="7" id="KW-1185">Reference proteome</keyword>
<evidence type="ECO:0000313" key="6">
    <source>
        <dbReference type="Ensembl" id="ENSSORP00005020961.1"/>
    </source>
</evidence>
<dbReference type="SMART" id="SM00449">
    <property type="entry name" value="SPRY"/>
    <property type="match status" value="1"/>
</dbReference>
<dbReference type="InParanoid" id="A0A672ZUW8"/>
<evidence type="ECO:0000256" key="2">
    <source>
        <dbReference type="ARBA" id="ARBA00022771"/>
    </source>
</evidence>
<dbReference type="GeneID" id="115418579"/>
<proteinExistence type="predicted"/>
<reference evidence="6" key="3">
    <citation type="submission" date="2025-09" db="UniProtKB">
        <authorList>
            <consortium name="Ensembl"/>
        </authorList>
    </citation>
    <scope>IDENTIFICATION</scope>
</reference>
<dbReference type="InterPro" id="IPR001870">
    <property type="entry name" value="B30.2/SPRY"/>
</dbReference>
<keyword evidence="1" id="KW-0479">Metal-binding</keyword>
<dbReference type="InterPro" id="IPR006574">
    <property type="entry name" value="PRY"/>
</dbReference>
<evidence type="ECO:0000256" key="4">
    <source>
        <dbReference type="SAM" id="MobiDB-lite"/>
    </source>
</evidence>
<dbReference type="InterPro" id="IPR043136">
    <property type="entry name" value="B30.2/SPRY_sf"/>
</dbReference>
<dbReference type="InterPro" id="IPR051051">
    <property type="entry name" value="E3_ubiq-ligase_TRIM/RNF"/>
</dbReference>
<dbReference type="GO" id="GO:0008270">
    <property type="term" value="F:zinc ion binding"/>
    <property type="evidence" value="ECO:0007669"/>
    <property type="project" value="UniProtKB-KW"/>
</dbReference>